<evidence type="ECO:0000259" key="1">
    <source>
        <dbReference type="Pfam" id="PF00534"/>
    </source>
</evidence>
<reference evidence="4" key="1">
    <citation type="submission" date="2017-02" db="EMBL/GenBank/DDBJ databases">
        <authorList>
            <person name="Varghese N."/>
            <person name="Submissions S."/>
        </authorList>
    </citation>
    <scope>NUCLEOTIDE SEQUENCE [LARGE SCALE GENOMIC DNA]</scope>
    <source>
        <strain evidence="4">ATCC 27094</strain>
    </source>
</reference>
<sequence>MTRKPRLLALLTDGYGAQGGIARYNQDLFDSLAEGGAQSVILPRHGDAGAIALPPGIRQERAAFGRLRYVVNSLVAALRLGPFDVVFCGHLYMAPLAWMLARLLRARLWVQAHGVEVEDAPGGLTRTAIEAADLVTVVSRATRHTLLSWANLIPERVRVLPDTVRDMFVPGPRSETLRARFGLGAGPILLTVGRLAASERYKGHEQIFAILPALRLKFPTLVHVVAGDGDDRARLEARAIELSGDRTAVRFLGYVPEADLPDLYRSADLYVMPSTKEGFGIVYLEAAGCGLRVVGGVGGGSADAVSGEQIGVLVDPADGTALEAAILRLLAMGRTTPDAVAPYRRDRFAAAANLLLARLMAHPRRMKGAA</sequence>
<feature type="domain" description="Glycosyl transferase family 1" evidence="1">
    <location>
        <begin position="185"/>
        <end position="333"/>
    </location>
</feature>
<dbReference type="InterPro" id="IPR050194">
    <property type="entry name" value="Glycosyltransferase_grp1"/>
</dbReference>
<feature type="domain" description="Glycosyltransferase subfamily 4-like N-terminal" evidence="2">
    <location>
        <begin position="19"/>
        <end position="162"/>
    </location>
</feature>
<proteinExistence type="predicted"/>
<keyword evidence="3" id="KW-0808">Transferase</keyword>
<keyword evidence="4" id="KW-1185">Reference proteome</keyword>
<dbReference type="Pfam" id="PF13439">
    <property type="entry name" value="Glyco_transf_4"/>
    <property type="match status" value="1"/>
</dbReference>
<dbReference type="PANTHER" id="PTHR45947:SF3">
    <property type="entry name" value="SULFOQUINOVOSYL TRANSFERASE SQD2"/>
    <property type="match status" value="1"/>
</dbReference>
<dbReference type="Pfam" id="PF00534">
    <property type="entry name" value="Glycos_transf_1"/>
    <property type="match status" value="1"/>
</dbReference>
<dbReference type="InterPro" id="IPR028098">
    <property type="entry name" value="Glyco_trans_4-like_N"/>
</dbReference>
<dbReference type="Proteomes" id="UP000190092">
    <property type="component" value="Unassembled WGS sequence"/>
</dbReference>
<dbReference type="CDD" id="cd03801">
    <property type="entry name" value="GT4_PimA-like"/>
    <property type="match status" value="1"/>
</dbReference>
<dbReference type="GO" id="GO:0016758">
    <property type="term" value="F:hexosyltransferase activity"/>
    <property type="evidence" value="ECO:0007669"/>
    <property type="project" value="TreeGrafter"/>
</dbReference>
<dbReference type="EMBL" id="FUWJ01000014">
    <property type="protein sequence ID" value="SKA37183.1"/>
    <property type="molecule type" value="Genomic_DNA"/>
</dbReference>
<keyword evidence="3" id="KW-0328">Glycosyltransferase</keyword>
<gene>
    <name evidence="3" type="ORF">SAMN02745126_05903</name>
</gene>
<dbReference type="STRING" id="225324.SAMN02745126_05903"/>
<protein>
    <submittedName>
        <fullName evidence="3">Phosphatidylinositol alpha-1,6-mannosyltransferase</fullName>
    </submittedName>
</protein>
<evidence type="ECO:0000313" key="4">
    <source>
        <dbReference type="Proteomes" id="UP000190092"/>
    </source>
</evidence>
<dbReference type="InterPro" id="IPR001296">
    <property type="entry name" value="Glyco_trans_1"/>
</dbReference>
<organism evidence="3 4">
    <name type="scientific">Enhydrobacter aerosaccus</name>
    <dbReference type="NCBI Taxonomy" id="225324"/>
    <lineage>
        <taxon>Bacteria</taxon>
        <taxon>Pseudomonadati</taxon>
        <taxon>Pseudomonadota</taxon>
        <taxon>Alphaproteobacteria</taxon>
        <taxon>Hyphomicrobiales</taxon>
        <taxon>Enhydrobacter</taxon>
    </lineage>
</organism>
<dbReference type="AlphaFoldDB" id="A0A1T4T9W6"/>
<name>A0A1T4T9W6_9HYPH</name>
<evidence type="ECO:0000313" key="3">
    <source>
        <dbReference type="EMBL" id="SKA37183.1"/>
    </source>
</evidence>
<dbReference type="PANTHER" id="PTHR45947">
    <property type="entry name" value="SULFOQUINOVOSYL TRANSFERASE SQD2"/>
    <property type="match status" value="1"/>
</dbReference>
<dbReference type="Gene3D" id="3.40.50.2000">
    <property type="entry name" value="Glycogen Phosphorylase B"/>
    <property type="match status" value="2"/>
</dbReference>
<evidence type="ECO:0000259" key="2">
    <source>
        <dbReference type="Pfam" id="PF13439"/>
    </source>
</evidence>
<accession>A0A1T4T9W6</accession>
<dbReference type="SUPFAM" id="SSF53756">
    <property type="entry name" value="UDP-Glycosyltransferase/glycogen phosphorylase"/>
    <property type="match status" value="1"/>
</dbReference>